<feature type="region of interest" description="Disordered" evidence="1">
    <location>
        <begin position="164"/>
        <end position="184"/>
    </location>
</feature>
<evidence type="ECO:0000313" key="3">
    <source>
        <dbReference type="Proteomes" id="UP000002296"/>
    </source>
</evidence>
<dbReference type="KEGG" id="tcr:510489.10"/>
<reference evidence="2 3" key="1">
    <citation type="journal article" date="2005" name="Science">
        <title>The genome sequence of Trypanosoma cruzi, etiologic agent of Chagas disease.</title>
        <authorList>
            <person name="El-Sayed N.M."/>
            <person name="Myler P.J."/>
            <person name="Bartholomeu D.C."/>
            <person name="Nilsson D."/>
            <person name="Aggarwal G."/>
            <person name="Tran A.N."/>
            <person name="Ghedin E."/>
            <person name="Worthey E.A."/>
            <person name="Delcher A.L."/>
            <person name="Blandin G."/>
            <person name="Westenberger S.J."/>
            <person name="Caler E."/>
            <person name="Cerqueira G.C."/>
            <person name="Branche C."/>
            <person name="Haas B."/>
            <person name="Anupama A."/>
            <person name="Arner E."/>
            <person name="Aslund L."/>
            <person name="Attipoe P."/>
            <person name="Bontempi E."/>
            <person name="Bringaud F."/>
            <person name="Burton P."/>
            <person name="Cadag E."/>
            <person name="Campbell D.A."/>
            <person name="Carrington M."/>
            <person name="Crabtree J."/>
            <person name="Darban H."/>
            <person name="da Silveira J.F."/>
            <person name="de Jong P."/>
            <person name="Edwards K."/>
            <person name="Englund P.T."/>
            <person name="Fazelina G."/>
            <person name="Feldblyum T."/>
            <person name="Ferella M."/>
            <person name="Frasch A.C."/>
            <person name="Gull K."/>
            <person name="Horn D."/>
            <person name="Hou L."/>
            <person name="Huang Y."/>
            <person name="Kindlund E."/>
            <person name="Klingbeil M."/>
            <person name="Kluge S."/>
            <person name="Koo H."/>
            <person name="Lacerda D."/>
            <person name="Levin M.J."/>
            <person name="Lorenzi H."/>
            <person name="Louie T."/>
            <person name="Machado C.R."/>
            <person name="McCulloch R."/>
            <person name="McKenna A."/>
            <person name="Mizuno Y."/>
            <person name="Mottram J.C."/>
            <person name="Nelson S."/>
            <person name="Ochaya S."/>
            <person name="Osoegawa K."/>
            <person name="Pai G."/>
            <person name="Parsons M."/>
            <person name="Pentony M."/>
            <person name="Pettersson U."/>
            <person name="Pop M."/>
            <person name="Ramirez J.L."/>
            <person name="Rinta J."/>
            <person name="Robertson L."/>
            <person name="Salzberg S.L."/>
            <person name="Sanchez D.O."/>
            <person name="Seyler A."/>
            <person name="Sharma R."/>
            <person name="Shetty J."/>
            <person name="Simpson A.J."/>
            <person name="Sisk E."/>
            <person name="Tammi M.T."/>
            <person name="Tarleton R."/>
            <person name="Teixeira S."/>
            <person name="Van Aken S."/>
            <person name="Vogt C."/>
            <person name="Ward P.N."/>
            <person name="Wickstead B."/>
            <person name="Wortman J."/>
            <person name="White O."/>
            <person name="Fraser C.M."/>
            <person name="Stuart K.D."/>
            <person name="Andersson B."/>
        </authorList>
    </citation>
    <scope>NUCLEOTIDE SEQUENCE [LARGE SCALE GENOMIC DNA]</scope>
    <source>
        <strain evidence="2 3">CL Brener</strain>
    </source>
</reference>
<dbReference type="EMBL" id="AAHK01001345">
    <property type="protein sequence ID" value="EAN85807.1"/>
    <property type="molecule type" value="Genomic_DNA"/>
</dbReference>
<protein>
    <submittedName>
        <fullName evidence="2">Uncharacterized protein</fullName>
    </submittedName>
</protein>
<evidence type="ECO:0000256" key="1">
    <source>
        <dbReference type="SAM" id="MobiDB-lite"/>
    </source>
</evidence>
<name>Q4CZV7_TRYCC</name>
<feature type="region of interest" description="Disordered" evidence="1">
    <location>
        <begin position="197"/>
        <end position="217"/>
    </location>
</feature>
<dbReference type="PaxDb" id="353153-Q4CZV7"/>
<accession>Q4CZV7</accession>
<dbReference type="RefSeq" id="XP_807658.1">
    <property type="nucleotide sequence ID" value="XM_802565.1"/>
</dbReference>
<feature type="compositionally biased region" description="Low complexity" evidence="1">
    <location>
        <begin position="169"/>
        <end position="180"/>
    </location>
</feature>
<sequence length="343" mass="37201">MYLDGMEQAECVAAAACPVLKCSANGRTAIMPSAMASPCCQRPVRNSLVPSRSQACDAPRHDGATSLSSGIGCTAVLLGPRLCSASAVTSSRREHRHSLPSSKRLIDVLLPNLRLTGTRPADHKQPIISVVLPFLTLKRQDRPDLLRNLHLACPRHLLVERRAADQRRPAQAAAASSRPSTIWRHTPDALTPALQSLQKASHVDSATAPRSSQQVPHAQVITENVKRINEQKTDNAPLQAPMTAVALQPLLCCNPHQPLSPRQSTGRPAAHAVGMPPSSTTEHPTIWENTLSHDSTVQEGKTGHIATDSPRAINEQWQQSITKQIHPFSQHRKTSPSHSQLPQ</sequence>
<dbReference type="InParanoid" id="Q4CZV7"/>
<gene>
    <name evidence="2" type="ORF">Tc00.1047053510489.10</name>
</gene>
<evidence type="ECO:0000313" key="2">
    <source>
        <dbReference type="EMBL" id="EAN85807.1"/>
    </source>
</evidence>
<feature type="region of interest" description="Disordered" evidence="1">
    <location>
        <begin position="258"/>
        <end position="282"/>
    </location>
</feature>
<organism evidence="2 3">
    <name type="scientific">Trypanosoma cruzi (strain CL Brener)</name>
    <dbReference type="NCBI Taxonomy" id="353153"/>
    <lineage>
        <taxon>Eukaryota</taxon>
        <taxon>Discoba</taxon>
        <taxon>Euglenozoa</taxon>
        <taxon>Kinetoplastea</taxon>
        <taxon>Metakinetoplastina</taxon>
        <taxon>Trypanosomatida</taxon>
        <taxon>Trypanosomatidae</taxon>
        <taxon>Trypanosoma</taxon>
        <taxon>Schizotrypanum</taxon>
    </lineage>
</organism>
<feature type="region of interest" description="Disordered" evidence="1">
    <location>
        <begin position="314"/>
        <end position="343"/>
    </location>
</feature>
<dbReference type="GeneID" id="3537926"/>
<keyword evidence="3" id="KW-1185">Reference proteome</keyword>
<dbReference type="Proteomes" id="UP000002296">
    <property type="component" value="Unassembled WGS sequence"/>
</dbReference>
<dbReference type="AlphaFoldDB" id="Q4CZV7"/>
<proteinExistence type="predicted"/>
<comment type="caution">
    <text evidence="2">The sequence shown here is derived from an EMBL/GenBank/DDBJ whole genome shotgun (WGS) entry which is preliminary data.</text>
</comment>